<feature type="domain" description="ABC transmembrane type-1" evidence="8">
    <location>
        <begin position="1"/>
        <end position="146"/>
    </location>
</feature>
<keyword evidence="6 7" id="KW-0472">Membrane</keyword>
<name>X0X973_9ZZZZ</name>
<evidence type="ECO:0000256" key="7">
    <source>
        <dbReference type="SAM" id="Phobius"/>
    </source>
</evidence>
<feature type="non-terminal residue" evidence="9">
    <location>
        <position position="1"/>
    </location>
</feature>
<organism evidence="9">
    <name type="scientific">marine sediment metagenome</name>
    <dbReference type="NCBI Taxonomy" id="412755"/>
    <lineage>
        <taxon>unclassified sequences</taxon>
        <taxon>metagenomes</taxon>
        <taxon>ecological metagenomes</taxon>
    </lineage>
</organism>
<dbReference type="GO" id="GO:0005886">
    <property type="term" value="C:plasma membrane"/>
    <property type="evidence" value="ECO:0007669"/>
    <property type="project" value="UniProtKB-SubCell"/>
</dbReference>
<dbReference type="Pfam" id="PF00528">
    <property type="entry name" value="BPD_transp_1"/>
    <property type="match status" value="1"/>
</dbReference>
<evidence type="ECO:0000256" key="1">
    <source>
        <dbReference type="ARBA" id="ARBA00004651"/>
    </source>
</evidence>
<dbReference type="PANTHER" id="PTHR43744">
    <property type="entry name" value="ABC TRANSPORTER PERMEASE PROTEIN MG189-RELATED-RELATED"/>
    <property type="match status" value="1"/>
</dbReference>
<gene>
    <name evidence="9" type="ORF">S01H1_71213</name>
</gene>
<feature type="transmembrane region" description="Helical" evidence="7">
    <location>
        <begin position="127"/>
        <end position="146"/>
    </location>
</feature>
<sequence>LMVPWEVTIIPNFQTIRTLGWIDSYQALTVPFLATAVGTFLLRQHFMTIPQELRDAAAIDGYGHWRFLLYVVVPLSRPILAAVAIFGFLQAWNQYLWPLLVTNEDTYRTVQIGLQKLASQEIDRLNVVFAGTVIAAIPMLALLVLFQRQIIRGLTAGAIKG</sequence>
<keyword evidence="2" id="KW-0813">Transport</keyword>
<dbReference type="AlphaFoldDB" id="X0X973"/>
<evidence type="ECO:0000256" key="2">
    <source>
        <dbReference type="ARBA" id="ARBA00022448"/>
    </source>
</evidence>
<accession>X0X973</accession>
<proteinExistence type="predicted"/>
<feature type="transmembrane region" description="Helical" evidence="7">
    <location>
        <begin position="67"/>
        <end position="89"/>
    </location>
</feature>
<dbReference type="SUPFAM" id="SSF161098">
    <property type="entry name" value="MetI-like"/>
    <property type="match status" value="1"/>
</dbReference>
<dbReference type="InterPro" id="IPR035906">
    <property type="entry name" value="MetI-like_sf"/>
</dbReference>
<evidence type="ECO:0000256" key="3">
    <source>
        <dbReference type="ARBA" id="ARBA00022475"/>
    </source>
</evidence>
<evidence type="ECO:0000256" key="4">
    <source>
        <dbReference type="ARBA" id="ARBA00022692"/>
    </source>
</evidence>
<keyword evidence="5 7" id="KW-1133">Transmembrane helix</keyword>
<dbReference type="EMBL" id="BARS01047406">
    <property type="protein sequence ID" value="GAG39615.1"/>
    <property type="molecule type" value="Genomic_DNA"/>
</dbReference>
<feature type="transmembrane region" description="Helical" evidence="7">
    <location>
        <begin position="25"/>
        <end position="46"/>
    </location>
</feature>
<dbReference type="InterPro" id="IPR000515">
    <property type="entry name" value="MetI-like"/>
</dbReference>
<evidence type="ECO:0000256" key="5">
    <source>
        <dbReference type="ARBA" id="ARBA00022989"/>
    </source>
</evidence>
<dbReference type="Gene3D" id="1.10.3720.10">
    <property type="entry name" value="MetI-like"/>
    <property type="match status" value="1"/>
</dbReference>
<evidence type="ECO:0000259" key="8">
    <source>
        <dbReference type="PROSITE" id="PS50928"/>
    </source>
</evidence>
<dbReference type="CDD" id="cd06261">
    <property type="entry name" value="TM_PBP2"/>
    <property type="match status" value="1"/>
</dbReference>
<keyword evidence="3" id="KW-1003">Cell membrane</keyword>
<dbReference type="PANTHER" id="PTHR43744:SF8">
    <property type="entry name" value="SN-GLYCEROL-3-PHOSPHATE TRANSPORT SYSTEM PERMEASE PROTEIN UGPE"/>
    <property type="match status" value="1"/>
</dbReference>
<evidence type="ECO:0000313" key="9">
    <source>
        <dbReference type="EMBL" id="GAG39615.1"/>
    </source>
</evidence>
<protein>
    <recommendedName>
        <fullName evidence="8">ABC transmembrane type-1 domain-containing protein</fullName>
    </recommendedName>
</protein>
<keyword evidence="4 7" id="KW-0812">Transmembrane</keyword>
<comment type="subcellular location">
    <subcellularLocation>
        <location evidence="1">Cell membrane</location>
        <topology evidence="1">Multi-pass membrane protein</topology>
    </subcellularLocation>
</comment>
<reference evidence="9" key="1">
    <citation type="journal article" date="2014" name="Front. Microbiol.">
        <title>High frequency of phylogenetically diverse reductive dehalogenase-homologous genes in deep subseafloor sedimentary metagenomes.</title>
        <authorList>
            <person name="Kawai M."/>
            <person name="Futagami T."/>
            <person name="Toyoda A."/>
            <person name="Takaki Y."/>
            <person name="Nishi S."/>
            <person name="Hori S."/>
            <person name="Arai W."/>
            <person name="Tsubouchi T."/>
            <person name="Morono Y."/>
            <person name="Uchiyama I."/>
            <person name="Ito T."/>
            <person name="Fujiyama A."/>
            <person name="Inagaki F."/>
            <person name="Takami H."/>
        </authorList>
    </citation>
    <scope>NUCLEOTIDE SEQUENCE</scope>
    <source>
        <strain evidence="9">Expedition CK06-06</strain>
    </source>
</reference>
<comment type="caution">
    <text evidence="9">The sequence shown here is derived from an EMBL/GenBank/DDBJ whole genome shotgun (WGS) entry which is preliminary data.</text>
</comment>
<dbReference type="GO" id="GO:0055085">
    <property type="term" value="P:transmembrane transport"/>
    <property type="evidence" value="ECO:0007669"/>
    <property type="project" value="InterPro"/>
</dbReference>
<evidence type="ECO:0000256" key="6">
    <source>
        <dbReference type="ARBA" id="ARBA00023136"/>
    </source>
</evidence>
<dbReference type="PROSITE" id="PS50928">
    <property type="entry name" value="ABC_TM1"/>
    <property type="match status" value="1"/>
</dbReference>